<reference evidence="4 5" key="1">
    <citation type="submission" date="2017-08" db="EMBL/GenBank/DDBJ databases">
        <authorList>
            <person name="de Groot N.N."/>
        </authorList>
    </citation>
    <scope>NUCLEOTIDE SEQUENCE [LARGE SCALE GENOMIC DNA]</scope>
    <source>
        <strain evidence="4 5">USBA 352</strain>
    </source>
</reference>
<sequence length="131" mass="14270">MARILIAEDDDAVRSFVKRALELDGHAVVAQEDGAAAAETLAKEKGAFDLILSDIKMPVMDGIAFALIAARDHPEIPILLMTGFADQRERANGLDALIHDVVTKPFSLAEIRRAVSDALLGICREETRRYA</sequence>
<dbReference type="OrthoDB" id="9802155at2"/>
<evidence type="ECO:0000313" key="4">
    <source>
        <dbReference type="EMBL" id="SOB99403.1"/>
    </source>
</evidence>
<dbReference type="Gene3D" id="3.40.50.2300">
    <property type="match status" value="1"/>
</dbReference>
<protein>
    <submittedName>
        <fullName evidence="4">Response regulator receiver domain-containing protein</fullName>
    </submittedName>
</protein>
<dbReference type="SMART" id="SM00448">
    <property type="entry name" value="REC"/>
    <property type="match status" value="1"/>
</dbReference>
<dbReference type="RefSeq" id="WP_067224282.1">
    <property type="nucleotide sequence ID" value="NZ_JAJGNR010000003.1"/>
</dbReference>
<dbReference type="InterPro" id="IPR001789">
    <property type="entry name" value="Sig_transdc_resp-reg_receiver"/>
</dbReference>
<dbReference type="InterPro" id="IPR050595">
    <property type="entry name" value="Bact_response_regulator"/>
</dbReference>
<gene>
    <name evidence="4" type="ORF">SAMN05421512_10399</name>
</gene>
<evidence type="ECO:0000259" key="3">
    <source>
        <dbReference type="PROSITE" id="PS50110"/>
    </source>
</evidence>
<dbReference type="CDD" id="cd17546">
    <property type="entry name" value="REC_hyHK_CKI1_RcsC-like"/>
    <property type="match status" value="1"/>
</dbReference>
<proteinExistence type="predicted"/>
<keyword evidence="1 2" id="KW-0597">Phosphoprotein</keyword>
<dbReference type="STRING" id="538381.GCA_001696535_04212"/>
<dbReference type="SUPFAM" id="SSF52172">
    <property type="entry name" value="CheY-like"/>
    <property type="match status" value="1"/>
</dbReference>
<dbReference type="Pfam" id="PF00072">
    <property type="entry name" value="Response_reg"/>
    <property type="match status" value="1"/>
</dbReference>
<name>A0A285RXX3_9HYPH</name>
<dbReference type="PANTHER" id="PTHR44591:SF21">
    <property type="entry name" value="TWO-COMPONENT RESPONSE REGULATOR"/>
    <property type="match status" value="1"/>
</dbReference>
<dbReference type="Proteomes" id="UP000219331">
    <property type="component" value="Unassembled WGS sequence"/>
</dbReference>
<evidence type="ECO:0000256" key="2">
    <source>
        <dbReference type="PROSITE-ProRule" id="PRU00169"/>
    </source>
</evidence>
<dbReference type="PROSITE" id="PS50110">
    <property type="entry name" value="RESPONSE_REGULATORY"/>
    <property type="match status" value="1"/>
</dbReference>
<feature type="modified residue" description="4-aspartylphosphate" evidence="2">
    <location>
        <position position="54"/>
    </location>
</feature>
<keyword evidence="5" id="KW-1185">Reference proteome</keyword>
<dbReference type="EMBL" id="OBML01000003">
    <property type="protein sequence ID" value="SOB99403.1"/>
    <property type="molecule type" value="Genomic_DNA"/>
</dbReference>
<dbReference type="GO" id="GO:0000160">
    <property type="term" value="P:phosphorelay signal transduction system"/>
    <property type="evidence" value="ECO:0007669"/>
    <property type="project" value="InterPro"/>
</dbReference>
<accession>A0A285RXX3</accession>
<evidence type="ECO:0000313" key="5">
    <source>
        <dbReference type="Proteomes" id="UP000219331"/>
    </source>
</evidence>
<dbReference type="AlphaFoldDB" id="A0A285RXX3"/>
<evidence type="ECO:0000256" key="1">
    <source>
        <dbReference type="ARBA" id="ARBA00022553"/>
    </source>
</evidence>
<dbReference type="InterPro" id="IPR011006">
    <property type="entry name" value="CheY-like_superfamily"/>
</dbReference>
<organism evidence="4 5">
    <name type="scientific">Stappia indica</name>
    <dbReference type="NCBI Taxonomy" id="538381"/>
    <lineage>
        <taxon>Bacteria</taxon>
        <taxon>Pseudomonadati</taxon>
        <taxon>Pseudomonadota</taxon>
        <taxon>Alphaproteobacteria</taxon>
        <taxon>Hyphomicrobiales</taxon>
        <taxon>Stappiaceae</taxon>
        <taxon>Stappia</taxon>
    </lineage>
</organism>
<dbReference type="PANTHER" id="PTHR44591">
    <property type="entry name" value="STRESS RESPONSE REGULATOR PROTEIN 1"/>
    <property type="match status" value="1"/>
</dbReference>
<feature type="domain" description="Response regulatory" evidence="3">
    <location>
        <begin position="3"/>
        <end position="119"/>
    </location>
</feature>